<gene>
    <name evidence="3" type="ORF">C2S53_001032</name>
</gene>
<dbReference type="Proteomes" id="UP001190926">
    <property type="component" value="Unassembled WGS sequence"/>
</dbReference>
<organism evidence="3 4">
    <name type="scientific">Perilla frutescens var. hirtella</name>
    <name type="common">Perilla citriodora</name>
    <name type="synonym">Perilla setoyensis</name>
    <dbReference type="NCBI Taxonomy" id="608512"/>
    <lineage>
        <taxon>Eukaryota</taxon>
        <taxon>Viridiplantae</taxon>
        <taxon>Streptophyta</taxon>
        <taxon>Embryophyta</taxon>
        <taxon>Tracheophyta</taxon>
        <taxon>Spermatophyta</taxon>
        <taxon>Magnoliopsida</taxon>
        <taxon>eudicotyledons</taxon>
        <taxon>Gunneridae</taxon>
        <taxon>Pentapetalae</taxon>
        <taxon>asterids</taxon>
        <taxon>lamiids</taxon>
        <taxon>Lamiales</taxon>
        <taxon>Lamiaceae</taxon>
        <taxon>Nepetoideae</taxon>
        <taxon>Elsholtzieae</taxon>
        <taxon>Perilla</taxon>
    </lineage>
</organism>
<accession>A0AAD4JP83</accession>
<keyword evidence="4" id="KW-1185">Reference proteome</keyword>
<keyword evidence="2" id="KW-0472">Membrane</keyword>
<feature type="transmembrane region" description="Helical" evidence="2">
    <location>
        <begin position="72"/>
        <end position="95"/>
    </location>
</feature>
<evidence type="ECO:0000256" key="1">
    <source>
        <dbReference type="SAM" id="MobiDB-lite"/>
    </source>
</evidence>
<sequence length="113" mass="12181">MEGLQKAYNSAISQAQESAAKFSTYASSLDKAKPVSVNSSPPSSSGIGSSSASAYSSGQSGMLVTRSSRQFLSVWNCTKLCAVCFIAGVFVGYTLKRRVKRWASRLLRRLKDE</sequence>
<dbReference type="EMBL" id="SDAM02000017">
    <property type="protein sequence ID" value="KAH6837509.1"/>
    <property type="molecule type" value="Genomic_DNA"/>
</dbReference>
<evidence type="ECO:0000313" key="3">
    <source>
        <dbReference type="EMBL" id="KAH6837509.1"/>
    </source>
</evidence>
<feature type="region of interest" description="Disordered" evidence="1">
    <location>
        <begin position="31"/>
        <end position="57"/>
    </location>
</feature>
<keyword evidence="2" id="KW-1133">Transmembrane helix</keyword>
<evidence type="ECO:0000313" key="4">
    <source>
        <dbReference type="Proteomes" id="UP001190926"/>
    </source>
</evidence>
<keyword evidence="2" id="KW-0812">Transmembrane</keyword>
<reference evidence="3 4" key="1">
    <citation type="journal article" date="2021" name="Nat. Commun.">
        <title>Incipient diploidization of the medicinal plant Perilla within 10,000 years.</title>
        <authorList>
            <person name="Zhang Y."/>
            <person name="Shen Q."/>
            <person name="Leng L."/>
            <person name="Zhang D."/>
            <person name="Chen S."/>
            <person name="Shi Y."/>
            <person name="Ning Z."/>
            <person name="Chen S."/>
        </authorList>
    </citation>
    <scope>NUCLEOTIDE SEQUENCE [LARGE SCALE GENOMIC DNA]</scope>
    <source>
        <strain evidence="4">cv. PC099</strain>
    </source>
</reference>
<feature type="compositionally biased region" description="Low complexity" evidence="1">
    <location>
        <begin position="39"/>
        <end position="57"/>
    </location>
</feature>
<proteinExistence type="predicted"/>
<protein>
    <submittedName>
        <fullName evidence="3">Uncharacterized protein</fullName>
    </submittedName>
</protein>
<comment type="caution">
    <text evidence="3">The sequence shown here is derived from an EMBL/GenBank/DDBJ whole genome shotgun (WGS) entry which is preliminary data.</text>
</comment>
<evidence type="ECO:0000256" key="2">
    <source>
        <dbReference type="SAM" id="Phobius"/>
    </source>
</evidence>
<dbReference type="AlphaFoldDB" id="A0AAD4JP83"/>
<name>A0AAD4JP83_PERFH</name>